<sequence>MNDDFQDDVFTINFNRKLEKAVVDHLQNRTWKGPKVQEIAKLAGVGPATVDRVLNNRSGVRERTRARVLGALEKLKNESAGRDIPLHVRLFCDSGETFNAAMAAAVTEVNRTVAGIEIEGDYVTTSEVEPSSFARRIEQQGSAADGVVVIAREHPAINRAIRKLRTIDIPVLCLTTDLPSSRRSAYIGNDQYAAGSVAALLIGNALPKERNNILIVMSVAFRCQQEREMGFRRVLRSDFPYLKIEERVISDDRPESTCEQLTRYFEAHGYPTAIYNVAGANRGVAKALEHAGKARDTVFVGHELTNHSRNLLESGVMDYVISHDFSGELTAAAKWIRDNVGGVTVEPSYSQILVHTRYNCGL</sequence>
<dbReference type="PROSITE" id="PS50932">
    <property type="entry name" value="HTH_LACI_2"/>
    <property type="match status" value="1"/>
</dbReference>
<dbReference type="Gene3D" id="1.10.260.40">
    <property type="entry name" value="lambda repressor-like DNA-binding domains"/>
    <property type="match status" value="1"/>
</dbReference>
<dbReference type="SUPFAM" id="SSF53822">
    <property type="entry name" value="Periplasmic binding protein-like I"/>
    <property type="match status" value="1"/>
</dbReference>
<dbReference type="InterPro" id="IPR025997">
    <property type="entry name" value="SBP_2_dom"/>
</dbReference>
<keyword evidence="3" id="KW-0804">Transcription</keyword>
<dbReference type="SUPFAM" id="SSF47413">
    <property type="entry name" value="lambda repressor-like DNA-binding domains"/>
    <property type="match status" value="1"/>
</dbReference>
<protein>
    <submittedName>
        <fullName evidence="5">LacI family transcriptional regulator protein</fullName>
    </submittedName>
</protein>
<evidence type="ECO:0000256" key="1">
    <source>
        <dbReference type="ARBA" id="ARBA00023015"/>
    </source>
</evidence>
<dbReference type="PROSITE" id="PS00356">
    <property type="entry name" value="HTH_LACI_1"/>
    <property type="match status" value="1"/>
</dbReference>
<proteinExistence type="predicted"/>
<dbReference type="GO" id="GO:0003700">
    <property type="term" value="F:DNA-binding transcription factor activity"/>
    <property type="evidence" value="ECO:0007669"/>
    <property type="project" value="TreeGrafter"/>
</dbReference>
<dbReference type="RefSeq" id="WP_234828091.1">
    <property type="nucleotide sequence ID" value="NZ_CP024307.1"/>
</dbReference>
<reference evidence="5 6" key="1">
    <citation type="submission" date="2017-10" db="EMBL/GenBank/DDBJ databases">
        <title>Analysis of the genome sequences of Rhizobium populations associated to common bean (phaseolus vulgaris).</title>
        <authorList>
            <person name="Bustos P."/>
            <person name="Santamaria R.I."/>
            <person name="Miranda-Sanchez F."/>
            <person name="Perez-Carrascal O."/>
            <person name="Juarez S."/>
            <person name="Lozano L."/>
            <person name="Martinez-Flores I."/>
            <person name="Vinuesa P."/>
            <person name="Martinez-Romero E."/>
            <person name="Cevallos M.A."/>
            <person name="Romero D."/>
            <person name="Davila G."/>
            <person name="Gonzalez V."/>
        </authorList>
    </citation>
    <scope>NUCLEOTIDE SEQUENCE [LARGE SCALE GENOMIC DNA]</scope>
    <source>
        <strain evidence="5 6">NXT3</strain>
    </source>
</reference>
<dbReference type="CDD" id="cd01392">
    <property type="entry name" value="HTH_LacI"/>
    <property type="match status" value="1"/>
</dbReference>
<accession>A0A2L0H482</accession>
<evidence type="ECO:0000313" key="5">
    <source>
        <dbReference type="EMBL" id="AUX76273.1"/>
    </source>
</evidence>
<dbReference type="Pfam" id="PF00356">
    <property type="entry name" value="LacI"/>
    <property type="match status" value="1"/>
</dbReference>
<dbReference type="GO" id="GO:0000976">
    <property type="term" value="F:transcription cis-regulatory region binding"/>
    <property type="evidence" value="ECO:0007669"/>
    <property type="project" value="TreeGrafter"/>
</dbReference>
<dbReference type="SMART" id="SM00354">
    <property type="entry name" value="HTH_LACI"/>
    <property type="match status" value="1"/>
</dbReference>
<dbReference type="Gene3D" id="3.40.50.2300">
    <property type="match status" value="2"/>
</dbReference>
<dbReference type="CDD" id="cd06307">
    <property type="entry name" value="PBP1_sugar_binding"/>
    <property type="match status" value="1"/>
</dbReference>
<dbReference type="PANTHER" id="PTHR30146">
    <property type="entry name" value="LACI-RELATED TRANSCRIPTIONAL REPRESSOR"/>
    <property type="match status" value="1"/>
</dbReference>
<dbReference type="AlphaFoldDB" id="A0A2L0H482"/>
<gene>
    <name evidence="5" type="ORF">NXT3_CH01700</name>
</gene>
<keyword evidence="1" id="KW-0805">Transcription regulation</keyword>
<dbReference type="EMBL" id="CP024307">
    <property type="protein sequence ID" value="AUX76273.1"/>
    <property type="molecule type" value="Genomic_DNA"/>
</dbReference>
<dbReference type="Pfam" id="PF13407">
    <property type="entry name" value="Peripla_BP_4"/>
    <property type="match status" value="1"/>
</dbReference>
<evidence type="ECO:0000256" key="3">
    <source>
        <dbReference type="ARBA" id="ARBA00023163"/>
    </source>
</evidence>
<dbReference type="InterPro" id="IPR000843">
    <property type="entry name" value="HTH_LacI"/>
</dbReference>
<dbReference type="PANTHER" id="PTHR30146:SF152">
    <property type="entry name" value="TRANSCRIPTIONAL REGULATORY PROTEIN"/>
    <property type="match status" value="1"/>
</dbReference>
<keyword evidence="2" id="KW-0238">DNA-binding</keyword>
<dbReference type="InterPro" id="IPR028082">
    <property type="entry name" value="Peripla_BP_I"/>
</dbReference>
<dbReference type="InterPro" id="IPR010982">
    <property type="entry name" value="Lambda_DNA-bd_dom_sf"/>
</dbReference>
<organism evidence="5 6">
    <name type="scientific">Rhizobium fredii</name>
    <name type="common">Sinorhizobium fredii</name>
    <dbReference type="NCBI Taxonomy" id="380"/>
    <lineage>
        <taxon>Bacteria</taxon>
        <taxon>Pseudomonadati</taxon>
        <taxon>Pseudomonadota</taxon>
        <taxon>Alphaproteobacteria</taxon>
        <taxon>Hyphomicrobiales</taxon>
        <taxon>Rhizobiaceae</taxon>
        <taxon>Sinorhizobium/Ensifer group</taxon>
        <taxon>Sinorhizobium</taxon>
    </lineage>
</organism>
<feature type="domain" description="HTH lacI-type" evidence="4">
    <location>
        <begin position="34"/>
        <end position="75"/>
    </location>
</feature>
<dbReference type="Proteomes" id="UP000239340">
    <property type="component" value="Chromosome"/>
</dbReference>
<evidence type="ECO:0000256" key="2">
    <source>
        <dbReference type="ARBA" id="ARBA00023125"/>
    </source>
</evidence>
<evidence type="ECO:0000313" key="6">
    <source>
        <dbReference type="Proteomes" id="UP000239340"/>
    </source>
</evidence>
<name>A0A2L0H482_RHIFR</name>
<evidence type="ECO:0000259" key="4">
    <source>
        <dbReference type="PROSITE" id="PS50932"/>
    </source>
</evidence>